<dbReference type="AlphaFoldDB" id="A0A1I3PUZ1"/>
<organism evidence="1 2">
    <name type="scientific">Aquamicrobium aerolatum DSM 21857</name>
    <dbReference type="NCBI Taxonomy" id="1121003"/>
    <lineage>
        <taxon>Bacteria</taxon>
        <taxon>Pseudomonadati</taxon>
        <taxon>Pseudomonadota</taxon>
        <taxon>Alphaproteobacteria</taxon>
        <taxon>Hyphomicrobiales</taxon>
        <taxon>Phyllobacteriaceae</taxon>
        <taxon>Aerobium</taxon>
    </lineage>
</organism>
<dbReference type="InterPro" id="IPR010664">
    <property type="entry name" value="LipoPS_assembly_LptC-rel"/>
</dbReference>
<dbReference type="STRING" id="1121003.SAMN03080618_02452"/>
<evidence type="ECO:0000313" key="1">
    <source>
        <dbReference type="EMBL" id="SFJ25162.1"/>
    </source>
</evidence>
<dbReference type="Pfam" id="PF06835">
    <property type="entry name" value="LptC"/>
    <property type="match status" value="1"/>
</dbReference>
<reference evidence="2" key="1">
    <citation type="submission" date="2016-10" db="EMBL/GenBank/DDBJ databases">
        <authorList>
            <person name="Varghese N."/>
            <person name="Submissions S."/>
        </authorList>
    </citation>
    <scope>NUCLEOTIDE SEQUENCE [LARGE SCALE GENOMIC DNA]</scope>
    <source>
        <strain evidence="2">DSM 21857</strain>
    </source>
</reference>
<keyword evidence="2" id="KW-1185">Reference proteome</keyword>
<protein>
    <submittedName>
        <fullName evidence="1">Lipopolysaccharide export system protein LptC</fullName>
    </submittedName>
</protein>
<dbReference type="EMBL" id="FORF01000013">
    <property type="protein sequence ID" value="SFJ25162.1"/>
    <property type="molecule type" value="Genomic_DNA"/>
</dbReference>
<proteinExistence type="predicted"/>
<name>A0A1I3PUZ1_9HYPH</name>
<accession>A0A1I3PUZ1</accession>
<gene>
    <name evidence="1" type="ORF">SAMN03080618_02452</name>
</gene>
<dbReference type="Proteomes" id="UP000242763">
    <property type="component" value="Unassembled WGS sequence"/>
</dbReference>
<evidence type="ECO:0000313" key="2">
    <source>
        <dbReference type="Proteomes" id="UP000242763"/>
    </source>
</evidence>
<sequence length="214" mass="22883">MEAAFHSAHRHSARVRRLKFLLPAAVLAMVALFAAKSLIAVPEGLSIDLSGTAIEGGRLVMSSPKLDGFTQDNRAYSMTAKRAVQDIGDTSRIDLEGIDARLPFETSNWITVAARTGAYDRAANTLKLGEDVVVTTDTGVKAKLRSANVDIASGSINTTDPVDITLDGAKLQAETMTIRENGAVLIFDKRVRMEIVRDRLQAAAAGSRGDTDAN</sequence>